<comment type="function">
    <text evidence="10 13">F(1)F(0) ATP synthase produces ATP from ADP in the presence of a proton or sodium gradient. F-type ATPases consist of two structural domains, F(1) containing the extramembraneous catalytic core and F(0) containing the membrane proton channel, linked together by a central stalk and a peripheral stalk. During catalysis, ATP synthesis in the catalytic domain of F(1) is coupled via a rotary mechanism of the central stalk subunits to proton translocation.</text>
</comment>
<dbReference type="PANTHER" id="PTHR33445">
    <property type="entry name" value="ATP SYNTHASE SUBUNIT B', CHLOROPLASTIC"/>
    <property type="match status" value="1"/>
</dbReference>
<dbReference type="GO" id="GO:0046933">
    <property type="term" value="F:proton-transporting ATP synthase activity, rotational mechanism"/>
    <property type="evidence" value="ECO:0007669"/>
    <property type="project" value="UniProtKB-UniRule"/>
</dbReference>
<evidence type="ECO:0000256" key="4">
    <source>
        <dbReference type="ARBA" id="ARBA00022692"/>
    </source>
</evidence>
<keyword evidence="2 13" id="KW-0813">Transport</keyword>
<accession>A0A7C3Z244</accession>
<dbReference type="AlphaFoldDB" id="A0A7C3Z244"/>
<name>A0A7C3Z244_9BACT</name>
<dbReference type="InterPro" id="IPR000711">
    <property type="entry name" value="ATPase_OSCP/dsu"/>
</dbReference>
<comment type="function">
    <text evidence="11">Component of the F(0) channel, it forms part of the peripheral stalk, linking F(1) to F(0). The b'-subunit is a diverged and duplicated form of b found in plants and photosynthetic bacteria.</text>
</comment>
<dbReference type="InterPro" id="IPR017707">
    <property type="entry name" value="Alt_ATP_synth_F0_bsu"/>
</dbReference>
<keyword evidence="13" id="KW-1003">Cell membrane</keyword>
<comment type="subunit">
    <text evidence="13">F-type ATPases have 2 components, F(1) - the catalytic core - and F(0) - the membrane proton channel. F(1) has five subunits: alpha(3), beta(3), gamma(1), delta(1), epsilon(1). F(0) has three main subunits: a(1), b(2) and c(10-14). The alpha and beta chains form an alternating ring which encloses part of the gamma chain. F(1) is attached to F(0) by a central stalk formed by the gamma and epsilon chains, while a peripheral stalk is formed by the delta and b chains.</text>
</comment>
<proteinExistence type="inferred from homology"/>
<organism evidence="15">
    <name type="scientific">Desulfobacca acetoxidans</name>
    <dbReference type="NCBI Taxonomy" id="60893"/>
    <lineage>
        <taxon>Bacteria</taxon>
        <taxon>Pseudomonadati</taxon>
        <taxon>Thermodesulfobacteriota</taxon>
        <taxon>Desulfobaccia</taxon>
        <taxon>Desulfobaccales</taxon>
        <taxon>Desulfobaccaceae</taxon>
        <taxon>Desulfobacca</taxon>
    </lineage>
</organism>
<keyword evidence="8 13" id="KW-0472">Membrane</keyword>
<dbReference type="InterPro" id="IPR002146">
    <property type="entry name" value="ATP_synth_b/b'su_bac/chlpt"/>
</dbReference>
<dbReference type="Pfam" id="PF00430">
    <property type="entry name" value="ATP-synt_B"/>
    <property type="match status" value="1"/>
</dbReference>
<dbReference type="GO" id="GO:0045259">
    <property type="term" value="C:proton-transporting ATP synthase complex"/>
    <property type="evidence" value="ECO:0007669"/>
    <property type="project" value="UniProtKB-KW"/>
</dbReference>
<evidence type="ECO:0000256" key="2">
    <source>
        <dbReference type="ARBA" id="ARBA00022448"/>
    </source>
</evidence>
<evidence type="ECO:0000256" key="12">
    <source>
        <dbReference type="ARBA" id="ARBA00037847"/>
    </source>
</evidence>
<keyword evidence="14" id="KW-0175">Coiled coil</keyword>
<evidence type="ECO:0000256" key="10">
    <source>
        <dbReference type="ARBA" id="ARBA00025198"/>
    </source>
</evidence>
<evidence type="ECO:0000256" key="14">
    <source>
        <dbReference type="SAM" id="Coils"/>
    </source>
</evidence>
<keyword evidence="5 13" id="KW-0375">Hydrogen ion transport</keyword>
<evidence type="ECO:0000256" key="9">
    <source>
        <dbReference type="ARBA" id="ARBA00023310"/>
    </source>
</evidence>
<reference evidence="15" key="1">
    <citation type="journal article" date="2020" name="mSystems">
        <title>Genome- and Community-Level Interaction Insights into Carbon Utilization and Element Cycling Functions of Hydrothermarchaeota in Hydrothermal Sediment.</title>
        <authorList>
            <person name="Zhou Z."/>
            <person name="Liu Y."/>
            <person name="Xu W."/>
            <person name="Pan J."/>
            <person name="Luo Z.H."/>
            <person name="Li M."/>
        </authorList>
    </citation>
    <scope>NUCLEOTIDE SEQUENCE [LARGE SCALE GENOMIC DNA]</scope>
    <source>
        <strain evidence="15">SpSt-897</strain>
    </source>
</reference>
<keyword evidence="9 13" id="KW-0066">ATP synthesis</keyword>
<dbReference type="GO" id="GO:0046961">
    <property type="term" value="F:proton-transporting ATPase activity, rotational mechanism"/>
    <property type="evidence" value="ECO:0007669"/>
    <property type="project" value="TreeGrafter"/>
</dbReference>
<gene>
    <name evidence="13" type="primary">atpF</name>
    <name evidence="15" type="ORF">ENW96_10545</name>
</gene>
<dbReference type="NCBIfam" id="TIGR03321">
    <property type="entry name" value="alt_F1F0_F0_B"/>
    <property type="match status" value="1"/>
</dbReference>
<evidence type="ECO:0000256" key="1">
    <source>
        <dbReference type="ARBA" id="ARBA00005513"/>
    </source>
</evidence>
<keyword evidence="7 13" id="KW-0406">Ion transport</keyword>
<feature type="transmembrane region" description="Helical" evidence="13">
    <location>
        <begin position="20"/>
        <end position="39"/>
    </location>
</feature>
<comment type="similarity">
    <text evidence="1 13">Belongs to the ATPase B chain family.</text>
</comment>
<evidence type="ECO:0000256" key="7">
    <source>
        <dbReference type="ARBA" id="ARBA00023065"/>
    </source>
</evidence>
<dbReference type="Pfam" id="PF00213">
    <property type="entry name" value="OSCP"/>
    <property type="match status" value="1"/>
</dbReference>
<protein>
    <recommendedName>
        <fullName evidence="13">ATP synthase subunit b</fullName>
    </recommendedName>
    <alternativeName>
        <fullName evidence="13">ATP synthase F(0) sector subunit b</fullName>
    </alternativeName>
    <alternativeName>
        <fullName evidence="13">ATPase subunit I</fullName>
    </alternativeName>
    <alternativeName>
        <fullName evidence="13">F-type ATPase subunit b</fullName>
        <shortName evidence="13">F-ATPase subunit b</shortName>
    </alternativeName>
</protein>
<evidence type="ECO:0000313" key="15">
    <source>
        <dbReference type="EMBL" id="HGF34809.1"/>
    </source>
</evidence>
<keyword evidence="4 13" id="KW-0812">Transmembrane</keyword>
<dbReference type="PANTHER" id="PTHR33445:SF2">
    <property type="entry name" value="ATP SYNTHASE SUBUNIT B', CHLOROPLASTIC"/>
    <property type="match status" value="1"/>
</dbReference>
<evidence type="ECO:0000256" key="6">
    <source>
        <dbReference type="ARBA" id="ARBA00022989"/>
    </source>
</evidence>
<evidence type="ECO:0000256" key="11">
    <source>
        <dbReference type="ARBA" id="ARBA00025614"/>
    </source>
</evidence>
<comment type="caution">
    <text evidence="15">The sequence shown here is derived from an EMBL/GenBank/DDBJ whole genome shotgun (WGS) entry which is preliminary data.</text>
</comment>
<comment type="subcellular location">
    <subcellularLocation>
        <location evidence="13">Cell membrane</location>
        <topology evidence="13">Single-pass membrane protein</topology>
    </subcellularLocation>
    <subcellularLocation>
        <location evidence="12">Endomembrane system</location>
        <topology evidence="12">Single-pass membrane protein</topology>
    </subcellularLocation>
</comment>
<dbReference type="GO" id="GO:0012505">
    <property type="term" value="C:endomembrane system"/>
    <property type="evidence" value="ECO:0007669"/>
    <property type="project" value="UniProtKB-SubCell"/>
</dbReference>
<feature type="coiled-coil region" evidence="14">
    <location>
        <begin position="55"/>
        <end position="114"/>
    </location>
</feature>
<evidence type="ECO:0000256" key="3">
    <source>
        <dbReference type="ARBA" id="ARBA00022547"/>
    </source>
</evidence>
<sequence>MPTPSGITWSLRPEGKSVLINWFTVAAQIVNFLILVALLKHFLYGPIIAAMTAREGKIAAQLAEAEQKKLEMEKEEASWRQKLKEIEDQRQKMLSEAEHQAETYKKELFTQAREEVEQLRQKWVAALAREQETFLQHLKQRLAQEVVAISRLALQQMANLELEQRLTEIFLERLRLLASEEQAAIRESVPKAGGDLLITTAFELSEEFRQKIAAQVQEQFGRDLTLRFATNEELLAGIELLTSSRKLAWSLGSFLDTLEENLAQAFQELQKNEAA</sequence>
<dbReference type="EMBL" id="DTMF01000259">
    <property type="protein sequence ID" value="HGF34809.1"/>
    <property type="molecule type" value="Genomic_DNA"/>
</dbReference>
<keyword evidence="3 13" id="KW-0138">CF(0)</keyword>
<dbReference type="CDD" id="cd06503">
    <property type="entry name" value="ATP-synt_Fo_b"/>
    <property type="match status" value="1"/>
</dbReference>
<evidence type="ECO:0000256" key="13">
    <source>
        <dbReference type="HAMAP-Rule" id="MF_01398"/>
    </source>
</evidence>
<dbReference type="InterPro" id="IPR050059">
    <property type="entry name" value="ATP_synthase_B_chain"/>
</dbReference>
<dbReference type="GO" id="GO:0005886">
    <property type="term" value="C:plasma membrane"/>
    <property type="evidence" value="ECO:0007669"/>
    <property type="project" value="UniProtKB-SubCell"/>
</dbReference>
<keyword evidence="6 13" id="KW-1133">Transmembrane helix</keyword>
<evidence type="ECO:0000256" key="8">
    <source>
        <dbReference type="ARBA" id="ARBA00023136"/>
    </source>
</evidence>
<evidence type="ECO:0000256" key="5">
    <source>
        <dbReference type="ARBA" id="ARBA00022781"/>
    </source>
</evidence>
<dbReference type="HAMAP" id="MF_01398">
    <property type="entry name" value="ATP_synth_b_bprime"/>
    <property type="match status" value="1"/>
</dbReference>